<dbReference type="OrthoDB" id="8857259at2"/>
<dbReference type="EMBL" id="BJCL01000001">
    <property type="protein sequence ID" value="GCL61487.1"/>
    <property type="molecule type" value="Genomic_DNA"/>
</dbReference>
<dbReference type="RefSeq" id="WP_137731233.1">
    <property type="nucleotide sequence ID" value="NZ_BJCL01000001.1"/>
</dbReference>
<comment type="caution">
    <text evidence="1">The sequence shown here is derived from an EMBL/GenBank/DDBJ whole genome shotgun (WGS) entry which is preliminary data.</text>
</comment>
<dbReference type="AlphaFoldDB" id="A0A480AM69"/>
<sequence>MTVLTFPDACALQLAAYSLGQQRFDYTEQSDGNGHTATRVGAPPRWRVSLRSVPALLQADAARWKALQLGLRGRINHLALWDVTNPQPRGTARGAITTGSALSAGAISAALEGARGVNLTLFGGMDIDSNADGISNGWISYTAGTTSGVAFSRPGGPDGFAQRVAATSIGGTSSSAAGIALAARQAITAGQVYTISADILGFNSTQRIECAFYNSGGGLVGSVSFADWLGAGLGYDRRSITVTAPAGAVDVQLWIYMHSGTGASPEIRIDRVLIAEGTTTTWVLPTLLAGDWLQIGSGVGSHYCMLTADATANGAGQITVSFEPPTRAAIGGGTAVIWDKPVCHFKQMADAVAWDAVPGGTDVGGFAMELIEDWNA</sequence>
<accession>A0A480AM69</accession>
<keyword evidence="2" id="KW-1185">Reference proteome</keyword>
<gene>
    <name evidence="1" type="ORF">AQPW35_05680</name>
</gene>
<evidence type="ECO:0000313" key="1">
    <source>
        <dbReference type="EMBL" id="GCL61487.1"/>
    </source>
</evidence>
<protein>
    <recommendedName>
        <fullName evidence="3">CBM-cenC domain-containing protein</fullName>
    </recommendedName>
</protein>
<reference evidence="2" key="1">
    <citation type="submission" date="2019-03" db="EMBL/GenBank/DDBJ databases">
        <title>Aquabacterium pictum sp.nov., the first bacteriochlorophyll a-containing freshwater bacterium in the genus Aquabacterium of the class Betaproteobacteria.</title>
        <authorList>
            <person name="Hirose S."/>
            <person name="Tank M."/>
            <person name="Hara E."/>
            <person name="Tamaki H."/>
            <person name="Takaichi S."/>
            <person name="Haruta S."/>
            <person name="Hanada S."/>
        </authorList>
    </citation>
    <scope>NUCLEOTIDE SEQUENCE [LARGE SCALE GENOMIC DNA]</scope>
    <source>
        <strain evidence="2">W35</strain>
    </source>
</reference>
<evidence type="ECO:0008006" key="3">
    <source>
        <dbReference type="Google" id="ProtNLM"/>
    </source>
</evidence>
<proteinExistence type="predicted"/>
<dbReference type="Gene3D" id="2.60.120.260">
    <property type="entry name" value="Galactose-binding domain-like"/>
    <property type="match status" value="1"/>
</dbReference>
<dbReference type="Proteomes" id="UP000301751">
    <property type="component" value="Unassembled WGS sequence"/>
</dbReference>
<evidence type="ECO:0000313" key="2">
    <source>
        <dbReference type="Proteomes" id="UP000301751"/>
    </source>
</evidence>
<organism evidence="1 2">
    <name type="scientific">Pseudaquabacterium pictum</name>
    <dbReference type="NCBI Taxonomy" id="2315236"/>
    <lineage>
        <taxon>Bacteria</taxon>
        <taxon>Pseudomonadati</taxon>
        <taxon>Pseudomonadota</taxon>
        <taxon>Betaproteobacteria</taxon>
        <taxon>Burkholderiales</taxon>
        <taxon>Sphaerotilaceae</taxon>
        <taxon>Pseudaquabacterium</taxon>
    </lineage>
</organism>
<name>A0A480AM69_9BURK</name>